<dbReference type="PRINTS" id="PR00111">
    <property type="entry name" value="ABHYDROLASE"/>
</dbReference>
<feature type="domain" description="AB hydrolase-1" evidence="2">
    <location>
        <begin position="21"/>
        <end position="239"/>
    </location>
</feature>
<keyword evidence="4" id="KW-1185">Reference proteome</keyword>
<name>A0ABW0YQS3_9BACI</name>
<evidence type="ECO:0000313" key="3">
    <source>
        <dbReference type="EMBL" id="MFC5713077.1"/>
    </source>
</evidence>
<evidence type="ECO:0000259" key="2">
    <source>
        <dbReference type="Pfam" id="PF00561"/>
    </source>
</evidence>
<dbReference type="RefSeq" id="WP_385940573.1">
    <property type="nucleotide sequence ID" value="NZ_JBHSOZ010000004.1"/>
</dbReference>
<proteinExistence type="predicted"/>
<comment type="caution">
    <text evidence="3">The sequence shown here is derived from an EMBL/GenBank/DDBJ whole genome shotgun (WGS) entry which is preliminary data.</text>
</comment>
<reference evidence="4" key="1">
    <citation type="journal article" date="2019" name="Int. J. Syst. Evol. Microbiol.">
        <title>The Global Catalogue of Microorganisms (GCM) 10K type strain sequencing project: providing services to taxonomists for standard genome sequencing and annotation.</title>
        <authorList>
            <consortium name="The Broad Institute Genomics Platform"/>
            <consortium name="The Broad Institute Genome Sequencing Center for Infectious Disease"/>
            <person name="Wu L."/>
            <person name="Ma J."/>
        </authorList>
    </citation>
    <scope>NUCLEOTIDE SEQUENCE [LARGE SCALE GENOMIC DNA]</scope>
    <source>
        <strain evidence="4">CECT 7184</strain>
    </source>
</reference>
<accession>A0ABW0YQS3</accession>
<dbReference type="InterPro" id="IPR029058">
    <property type="entry name" value="AB_hydrolase_fold"/>
</dbReference>
<organism evidence="3 4">
    <name type="scientific">Thalassorhabdus alkalitolerans</name>
    <dbReference type="NCBI Taxonomy" id="2282697"/>
    <lineage>
        <taxon>Bacteria</taxon>
        <taxon>Bacillati</taxon>
        <taxon>Bacillota</taxon>
        <taxon>Bacilli</taxon>
        <taxon>Bacillales</taxon>
        <taxon>Bacillaceae</taxon>
        <taxon>Thalassorhabdus</taxon>
    </lineage>
</organism>
<evidence type="ECO:0000313" key="4">
    <source>
        <dbReference type="Proteomes" id="UP001596142"/>
    </source>
</evidence>
<protein>
    <submittedName>
        <fullName evidence="3">Alpha/beta fold hydrolase</fullName>
    </submittedName>
</protein>
<dbReference type="Proteomes" id="UP001596142">
    <property type="component" value="Unassembled WGS sequence"/>
</dbReference>
<dbReference type="PANTHER" id="PTHR43798:SF31">
    <property type="entry name" value="AB HYDROLASE SUPERFAMILY PROTEIN YCLE"/>
    <property type="match status" value="1"/>
</dbReference>
<keyword evidence="1 3" id="KW-0378">Hydrolase</keyword>
<dbReference type="Pfam" id="PF00561">
    <property type="entry name" value="Abhydrolase_1"/>
    <property type="match status" value="1"/>
</dbReference>
<sequence length="254" mass="28549">MPFMKINGLKTYYESKGKGEAIVFIHCPVHPSDVYRPELEELSSDYHVISMDIRGHGRTASSPDPWDFSDIANDLKELLGRLGIEKAWLCGYSAGCSIAFEFTFKYPGAVKGLIQLGPVPKVVDGLLYFIVKNGVRLSLIDKPALFLAFFGAIINTNDWQRFLSLLKASLPTNGLDASQFYHAFLHYDCTKRLPSIKVPVLLVYGEKDRITGKYALPMKGFLPDSTLIFIKKCGHEIPLKRSVELNLRIKEFIS</sequence>
<dbReference type="PANTHER" id="PTHR43798">
    <property type="entry name" value="MONOACYLGLYCEROL LIPASE"/>
    <property type="match status" value="1"/>
</dbReference>
<dbReference type="SUPFAM" id="SSF53474">
    <property type="entry name" value="alpha/beta-Hydrolases"/>
    <property type="match status" value="1"/>
</dbReference>
<dbReference type="EMBL" id="JBHSOZ010000004">
    <property type="protein sequence ID" value="MFC5713077.1"/>
    <property type="molecule type" value="Genomic_DNA"/>
</dbReference>
<dbReference type="InterPro" id="IPR000073">
    <property type="entry name" value="AB_hydrolase_1"/>
</dbReference>
<evidence type="ECO:0000256" key="1">
    <source>
        <dbReference type="ARBA" id="ARBA00022801"/>
    </source>
</evidence>
<dbReference type="Gene3D" id="3.40.50.1820">
    <property type="entry name" value="alpha/beta hydrolase"/>
    <property type="match status" value="1"/>
</dbReference>
<dbReference type="InterPro" id="IPR050266">
    <property type="entry name" value="AB_hydrolase_sf"/>
</dbReference>
<gene>
    <name evidence="3" type="ORF">ACFPU1_09800</name>
</gene>
<dbReference type="GO" id="GO:0016787">
    <property type="term" value="F:hydrolase activity"/>
    <property type="evidence" value="ECO:0007669"/>
    <property type="project" value="UniProtKB-KW"/>
</dbReference>